<protein>
    <submittedName>
        <fullName evidence="2">Uncharacterized protein</fullName>
    </submittedName>
</protein>
<dbReference type="InParanoid" id="A0A5J5ENU2"/>
<comment type="caution">
    <text evidence="2">The sequence shown here is derived from an EMBL/GenBank/DDBJ whole genome shotgun (WGS) entry which is preliminary data.</text>
</comment>
<evidence type="ECO:0000313" key="3">
    <source>
        <dbReference type="Proteomes" id="UP000326924"/>
    </source>
</evidence>
<gene>
    <name evidence="2" type="ORF">FN846DRAFT_892863</name>
</gene>
<accession>A0A5J5ENU2</accession>
<name>A0A5J5ENU2_9PEZI</name>
<feature type="region of interest" description="Disordered" evidence="1">
    <location>
        <begin position="37"/>
        <end position="122"/>
    </location>
</feature>
<dbReference type="AlphaFoldDB" id="A0A5J5ENU2"/>
<feature type="region of interest" description="Disordered" evidence="1">
    <location>
        <begin position="1"/>
        <end position="25"/>
    </location>
</feature>
<feature type="region of interest" description="Disordered" evidence="1">
    <location>
        <begin position="191"/>
        <end position="212"/>
    </location>
</feature>
<dbReference type="EMBL" id="VXIS01000188">
    <property type="protein sequence ID" value="KAA8898253.1"/>
    <property type="molecule type" value="Genomic_DNA"/>
</dbReference>
<sequence length="234" mass="25706">MHPSHLPVPNSRCILESEQPTTNQWPATERHLVTEHARAAPENQILNLKTGPSTAIRRNSPENTHSSSPKQRPGPNEPDKKPKTKAHKHYSTRADTTQTLAQPHAQSPATPSTSPRPKHNMSNLKTLKGLYRDHLDTPSPTVTVRSHATLAVGNEKSKNRRRAKLSRCGSYARYQIRNRLMCISKGVSGKARPRAECHRPGEPATGGTTLSPRYPIGQLTYVASPQGLVLGEPG</sequence>
<reference evidence="2 3" key="1">
    <citation type="submission" date="2019-09" db="EMBL/GenBank/DDBJ databases">
        <title>Draft genome of the ectomycorrhizal ascomycete Sphaerosporella brunnea.</title>
        <authorList>
            <consortium name="DOE Joint Genome Institute"/>
            <person name="Benucci G.M."/>
            <person name="Marozzi G."/>
            <person name="Antonielli L."/>
            <person name="Sanchez S."/>
            <person name="Marco P."/>
            <person name="Wang X."/>
            <person name="Falini L.B."/>
            <person name="Barry K."/>
            <person name="Haridas S."/>
            <person name="Lipzen A."/>
            <person name="Labutti K."/>
            <person name="Grigoriev I.V."/>
            <person name="Murat C."/>
            <person name="Martin F."/>
            <person name="Albertini E."/>
            <person name="Donnini D."/>
            <person name="Bonito G."/>
        </authorList>
    </citation>
    <scope>NUCLEOTIDE SEQUENCE [LARGE SCALE GENOMIC DNA]</scope>
    <source>
        <strain evidence="2 3">Sb_GMNB300</strain>
    </source>
</reference>
<proteinExistence type="predicted"/>
<evidence type="ECO:0000256" key="1">
    <source>
        <dbReference type="SAM" id="MobiDB-lite"/>
    </source>
</evidence>
<feature type="compositionally biased region" description="Polar residues" evidence="1">
    <location>
        <begin position="93"/>
        <end position="122"/>
    </location>
</feature>
<dbReference type="Proteomes" id="UP000326924">
    <property type="component" value="Unassembled WGS sequence"/>
</dbReference>
<evidence type="ECO:0000313" key="2">
    <source>
        <dbReference type="EMBL" id="KAA8898253.1"/>
    </source>
</evidence>
<organism evidence="2 3">
    <name type="scientific">Sphaerosporella brunnea</name>
    <dbReference type="NCBI Taxonomy" id="1250544"/>
    <lineage>
        <taxon>Eukaryota</taxon>
        <taxon>Fungi</taxon>
        <taxon>Dikarya</taxon>
        <taxon>Ascomycota</taxon>
        <taxon>Pezizomycotina</taxon>
        <taxon>Pezizomycetes</taxon>
        <taxon>Pezizales</taxon>
        <taxon>Pyronemataceae</taxon>
        <taxon>Sphaerosporella</taxon>
    </lineage>
</organism>
<feature type="compositionally biased region" description="Polar residues" evidence="1">
    <location>
        <begin position="44"/>
        <end position="70"/>
    </location>
</feature>
<feature type="compositionally biased region" description="Basic residues" evidence="1">
    <location>
        <begin position="82"/>
        <end position="91"/>
    </location>
</feature>
<keyword evidence="3" id="KW-1185">Reference proteome</keyword>